<feature type="domain" description="Cell morphogenesis protein C-terminal" evidence="3">
    <location>
        <begin position="1876"/>
        <end position="2119"/>
    </location>
</feature>
<name>G4T618_SERID</name>
<accession>G4T618</accession>
<dbReference type="PANTHER" id="PTHR12295:SF30">
    <property type="entry name" value="PROTEIN FURRY"/>
    <property type="match status" value="1"/>
</dbReference>
<dbReference type="InterPro" id="IPR039867">
    <property type="entry name" value="Furry/Tao3/Mor2"/>
</dbReference>
<feature type="region of interest" description="Disordered" evidence="1">
    <location>
        <begin position="1030"/>
        <end position="1051"/>
    </location>
</feature>
<proteinExistence type="predicted"/>
<evidence type="ECO:0000313" key="5">
    <source>
        <dbReference type="EMBL" id="CCA66737.1"/>
    </source>
</evidence>
<feature type="region of interest" description="Disordered" evidence="1">
    <location>
        <begin position="58"/>
        <end position="97"/>
    </location>
</feature>
<dbReference type="Pfam" id="PF14225">
    <property type="entry name" value="MOR2-PAG1_C"/>
    <property type="match status" value="1"/>
</dbReference>
<feature type="compositionally biased region" description="Low complexity" evidence="1">
    <location>
        <begin position="165"/>
        <end position="178"/>
    </location>
</feature>
<evidence type="ECO:0000256" key="1">
    <source>
        <dbReference type="SAM" id="MobiDB-lite"/>
    </source>
</evidence>
<organism evidence="5 6">
    <name type="scientific">Serendipita indica (strain DSM 11827)</name>
    <name type="common">Root endophyte fungus</name>
    <name type="synonym">Piriformospora indica</name>
    <dbReference type="NCBI Taxonomy" id="1109443"/>
    <lineage>
        <taxon>Eukaryota</taxon>
        <taxon>Fungi</taxon>
        <taxon>Dikarya</taxon>
        <taxon>Basidiomycota</taxon>
        <taxon>Agaricomycotina</taxon>
        <taxon>Agaricomycetes</taxon>
        <taxon>Sebacinales</taxon>
        <taxon>Serendipitaceae</taxon>
        <taxon>Serendipita</taxon>
    </lineage>
</organism>
<dbReference type="OrthoDB" id="6287725at2759"/>
<feature type="domain" description="Cell morphogenesis protein N-terminal" evidence="2">
    <location>
        <begin position="610"/>
        <end position="843"/>
    </location>
</feature>
<gene>
    <name evidence="5" type="ORF">PIIN_00418</name>
</gene>
<dbReference type="GO" id="GO:0030427">
    <property type="term" value="C:site of polarized growth"/>
    <property type="evidence" value="ECO:0007669"/>
    <property type="project" value="TreeGrafter"/>
</dbReference>
<protein>
    <recommendedName>
        <fullName evidence="7">TAO3-Transcriptional Activator of OCH1</fullName>
    </recommendedName>
</protein>
<feature type="domain" description="Cell morphogenesis central region" evidence="4">
    <location>
        <begin position="1666"/>
        <end position="1829"/>
    </location>
</feature>
<dbReference type="OMA" id="MRADTMK"/>
<dbReference type="EMBL" id="CAFZ01000005">
    <property type="protein sequence ID" value="CCA66737.1"/>
    <property type="molecule type" value="Genomic_DNA"/>
</dbReference>
<feature type="region of interest" description="Disordered" evidence="1">
    <location>
        <begin position="2324"/>
        <end position="2401"/>
    </location>
</feature>
<dbReference type="InterPro" id="IPR025481">
    <property type="entry name" value="Cell_Morphogen_C"/>
</dbReference>
<feature type="region of interest" description="Disordered" evidence="1">
    <location>
        <begin position="2266"/>
        <end position="2289"/>
    </location>
</feature>
<feature type="region of interest" description="Disordered" evidence="1">
    <location>
        <begin position="114"/>
        <end position="197"/>
    </location>
</feature>
<dbReference type="STRING" id="1109443.G4T618"/>
<reference evidence="5 6" key="1">
    <citation type="journal article" date="2011" name="PLoS Pathog.">
        <title>Endophytic Life Strategies Decoded by Genome and Transcriptome Analyses of the Mutualistic Root Symbiont Piriformospora indica.</title>
        <authorList>
            <person name="Zuccaro A."/>
            <person name="Lahrmann U."/>
            <person name="Guldener U."/>
            <person name="Langen G."/>
            <person name="Pfiffi S."/>
            <person name="Biedenkopf D."/>
            <person name="Wong P."/>
            <person name="Samans B."/>
            <person name="Grimm C."/>
            <person name="Basiewicz M."/>
            <person name="Murat C."/>
            <person name="Martin F."/>
            <person name="Kogel K.H."/>
        </authorList>
    </citation>
    <scope>NUCLEOTIDE SEQUENCE [LARGE SCALE GENOMIC DNA]</scope>
    <source>
        <strain evidence="5 6">DSM 11827</strain>
    </source>
</reference>
<dbReference type="eggNOG" id="KOG1825">
    <property type="taxonomic scope" value="Eukaryota"/>
</dbReference>
<dbReference type="GO" id="GO:0005938">
    <property type="term" value="C:cell cortex"/>
    <property type="evidence" value="ECO:0007669"/>
    <property type="project" value="TreeGrafter"/>
</dbReference>
<dbReference type="Pfam" id="PF14228">
    <property type="entry name" value="MOR2-PAG1_mid"/>
    <property type="match status" value="2"/>
</dbReference>
<evidence type="ECO:0000259" key="4">
    <source>
        <dbReference type="Pfam" id="PF14228"/>
    </source>
</evidence>
<evidence type="ECO:0000313" key="6">
    <source>
        <dbReference type="Proteomes" id="UP000007148"/>
    </source>
</evidence>
<comment type="caution">
    <text evidence="5">The sequence shown here is derived from an EMBL/GenBank/DDBJ whole genome shotgun (WGS) entry which is preliminary data.</text>
</comment>
<evidence type="ECO:0008006" key="7">
    <source>
        <dbReference type="Google" id="ProtNLM"/>
    </source>
</evidence>
<dbReference type="SUPFAM" id="SSF48371">
    <property type="entry name" value="ARM repeat"/>
    <property type="match status" value="1"/>
</dbReference>
<dbReference type="FunCoup" id="G4T618">
    <property type="interactions" value="213"/>
</dbReference>
<dbReference type="InterPro" id="IPR016024">
    <property type="entry name" value="ARM-type_fold"/>
</dbReference>
<feature type="compositionally biased region" description="Polar residues" evidence="1">
    <location>
        <begin position="145"/>
        <end position="157"/>
    </location>
</feature>
<dbReference type="Proteomes" id="UP000007148">
    <property type="component" value="Unassembled WGS sequence"/>
</dbReference>
<dbReference type="HOGENOM" id="CLU_000325_1_1_1"/>
<dbReference type="InParanoid" id="G4T618"/>
<feature type="compositionally biased region" description="Polar residues" evidence="1">
    <location>
        <begin position="128"/>
        <end position="138"/>
    </location>
</feature>
<evidence type="ECO:0000259" key="3">
    <source>
        <dbReference type="Pfam" id="PF14225"/>
    </source>
</evidence>
<feature type="domain" description="Cell morphogenesis protein N-terminal" evidence="2">
    <location>
        <begin position="323"/>
        <end position="602"/>
    </location>
</feature>
<dbReference type="Pfam" id="PF14222">
    <property type="entry name" value="MOR2-PAG1_N"/>
    <property type="match status" value="2"/>
</dbReference>
<dbReference type="GO" id="GO:0000902">
    <property type="term" value="P:cell morphogenesis"/>
    <property type="evidence" value="ECO:0007669"/>
    <property type="project" value="InterPro"/>
</dbReference>
<dbReference type="PANTHER" id="PTHR12295">
    <property type="entry name" value="FURRY-RELATED"/>
    <property type="match status" value="1"/>
</dbReference>
<sequence>MSQEGFQITIPTLDDGDDSAAQFGAQANFGGFGGYDSPTPTFGSFSQAERHHFHTRVDSNASGESFNSFRIGGTSTPVPPPRANPNAAVHSSNSSLNNFSMPRKASFASLRNPFKTKTETEPPPVPQLNESFSQSRSTLVDRSRQPSISNAYHSKASSKAGRPGFGKQSSQSGGSFFQTDNGSSNSIGFPPVPRRMDLRHRTTGSVTQERVGNTPSDYALSVVFHRFVTSAEALIEVFLQKPLDGEPSLQEALGPGVDKSFDGLLDSLGRIAHRHTNAVIDCITRWRKTQNEPVSLAIVRNNLSINPPTRNYTGNEASRILGERKSLAAIYITCRALIVVLESIHKLKNALDDTMGGLLEETIFEQFRQPDVRLLSHSLNARANADLYATLLGQLAHVRFESVTDRFLRALRPIRDGRAGKDEDGRYETLLKGLKHIHIKVWPPEAFDEARDFISEFAQCFGEAHGLKLKIAFAESLVHLLHPISKTAQDELNHPDWAQAVTTIYRKAKEMLPKPRYWHVAFPLVVTTLCVAPHEFFLQNWMNCVEGCLAKLKEPRARPFALNGILRLVWTYLYRCRESASSSIDKLETDFAYLVPSEQNESAVSSSSGTVNQSEILAPDRMMIAIKAILVTLSAVEKDSPPSWPTSADFSSYNYGNDYPFSATFLPDLFYAKPDMQEFHDRYGPVISRIANICGATVGSMFVFEDRFTEHAAYASVEDREFITTRTHGDYTVGFRRELVPQIDLLRTVFESWPRCLHESMPLADMLDFLIRGVIHVDPVMSQVAAAALKRTAQDPRHSRAVMLRFTKFLFSAEHVEKEGAGTHLVVENSTILLLWESMVKEWSKSITNKPKTNVDPPQSEPALDLGQKITVQTVVDYIQGGALFLLTYNQRRIRIVGIHTLKLLGRILQAMDAENGGDQYRSVAWALNILSGKDIPPKFLEDNDNALDLKTRTRLAWWRENTSKDKIQRLAEGTDDRDQRIWAFVLPSFIRVGLEQQTPAITLFKEALISAVSRFHQLIASLAGIGKPTPQAMRSPVPHRGAGSRESARDRAWEDHRKIIGQWQTWLSMLFATFVFEKSTPFVREHTRMHSEIQSQRDRLSQPRGLFRLAIPFLASEHAIFRNAVVTALSCIHQSAFKSLLEDLQGITRHIYDDTRNKMLTRSAPQDRLHTAVAHVYQLTAHFIKSPRALDDPSALNLLLGFVRETATFLRNPNIKLEMEHQLLRRYFCGVIENVFDGLSSIGEENSRRWLSPNQRLNLYRLCEEWCPFSSLSVLRLMQPSRPSHERRDTSGMPFDGSETLTAAACGAMASLCRGAFFASAPTSSNEPFNPLSVDETIHHIRSMLTDRDPTINNSGRKALRSLLQHTTKHEELINATLRWSYVTGKESEAGQARFFEVLVGSLLDSSESHFTFEQTVCLGLSNLCHPDVEARRLAFNLLEKVHVQYSGTTSLGPFESAVGSLAASVYLPAQRRISQILAAEHSKMSGPVLNECSLRMPQVYDDTVSTHMAIHPHVLRFLEPWISSIHLVHQNDAEIAWDGQRALYNLLSLTIRYGDLYPDQIQAIWAKLVSQSSSRNDTLTVKFLIEQASKRGNPTFITTACRVIACLSRTDTGRLMFKELCNLIEPESMLPMQERNPSLPNLHDAGFIADLEPILTPASEAQDRQALGTGQLALLFMGDIALERAWEIGRQLPVLLHTIFVHLDHQSPYVQVQAKNLLFQTLRSLTPGFEDSPVTSLLPSRPEVKATIDALVRDSKSIFWKPDDEAEQVEPKMQRLCKDVLSLLVPLYPQLRQEWGELALDWGTTCPIRSIAFRSLQLFRVLMPQINMLQLATMIGRITNTVSEPDKNIQAFTREMFTTFAALAKSEIDPALLPPLFWCACACLSTSTELEFLSVLNLVDVLLQRLDLNDAETVESLKAHRPLRWTGPDPNLQSMVVVGLRSSVTYEASYNLLAKLARINDAWVLDSSPDRVRELFTIILPCCLQVKDGEELQVDTIGFANDIARLAERVNCTGIARLTKSFAKGIIRTREDLLRQGVACLRDDFGTQAVSLLLGLICNPERWLKVKSMEILKVLFQQPQSRIPLARSELLNPLLRLLNTDLAPQALEVLDEPLAIAGGPSPAHAFRMSMAGMEVTQEDAESTIDLTASSSGWSVPQSEERAQMCRANTLAVYETCKPNNRPSIINFEPEARSRLAATNAFFPLDDSASLGDLVSTLNELNDFFQKDSVEPTQLSRSRSLGSRAAYNRATEILSRSFGRVAGTQAVSADEREAGTVETSGNTMAPGDQEVPQTPFFTDLFSVPAPQSTPRPNEHMFNLNQNFLRGPDESDEGAEQNHGYTSSHNGHAAERRGGFRNVSNGSNFKELESGSDTDEDLYALDRVPVRPRTLRKSTKSSYGR</sequence>
<dbReference type="InterPro" id="IPR029473">
    <property type="entry name" value="MOR2-PAG1_mid"/>
</dbReference>
<dbReference type="InterPro" id="IPR025614">
    <property type="entry name" value="Cell_morpho_N"/>
</dbReference>
<feature type="compositionally biased region" description="Polar residues" evidence="1">
    <location>
        <begin position="58"/>
        <end position="76"/>
    </location>
</feature>
<feature type="compositionally biased region" description="Acidic residues" evidence="1">
    <location>
        <begin position="2370"/>
        <end position="2379"/>
    </location>
</feature>
<feature type="domain" description="Cell morphogenesis central region" evidence="4">
    <location>
        <begin position="1396"/>
        <end position="1592"/>
    </location>
</feature>
<keyword evidence="6" id="KW-1185">Reference proteome</keyword>
<evidence type="ECO:0000259" key="2">
    <source>
        <dbReference type="Pfam" id="PF14222"/>
    </source>
</evidence>